<dbReference type="PATRIC" id="fig|1612624.7.peg.4149"/>
<dbReference type="NCBIfam" id="TIGR02365">
    <property type="entry name" value="dha_L_ycgS"/>
    <property type="match status" value="1"/>
</dbReference>
<dbReference type="PANTHER" id="PTHR28629">
    <property type="entry name" value="TRIOKINASE/FMN CYCLASE"/>
    <property type="match status" value="1"/>
</dbReference>
<dbReference type="InterPro" id="IPR036117">
    <property type="entry name" value="DhaL_dom_sf"/>
</dbReference>
<dbReference type="EMBL" id="LGLV01000007">
    <property type="protein sequence ID" value="OBZ95188.1"/>
    <property type="molecule type" value="Genomic_DNA"/>
</dbReference>
<evidence type="ECO:0000256" key="1">
    <source>
        <dbReference type="ARBA" id="ARBA00022679"/>
    </source>
</evidence>
<sequence>MIVVRDPRPAVDPSALMGRVIEACRDVIVEQEAYLCDLDRAIGDGDHGTNIRRGLDALAAEQHRLAAMPFREAMSAAGTILVMSIGGAAGPLYGTLLLEIGRGLTADPSARFADVFRQAVAAVARRGRSALGEKTLLDVLYPFSDELMDHTRLSLLAGKIQGFADMTIDMKAMRGRASFLGARSIGHMDPGAASCAFLCATACRELAEAGVA</sequence>
<dbReference type="SMART" id="SM01120">
    <property type="entry name" value="Dak2"/>
    <property type="match status" value="1"/>
</dbReference>
<keyword evidence="1" id="KW-0808">Transferase</keyword>
<dbReference type="Pfam" id="PF02734">
    <property type="entry name" value="Dak2"/>
    <property type="match status" value="1"/>
</dbReference>
<dbReference type="GO" id="GO:0005829">
    <property type="term" value="C:cytosol"/>
    <property type="evidence" value="ECO:0007669"/>
    <property type="project" value="TreeGrafter"/>
</dbReference>
<evidence type="ECO:0000313" key="4">
    <source>
        <dbReference type="EMBL" id="OBZ95188.1"/>
    </source>
</evidence>
<protein>
    <submittedName>
        <fullName evidence="4">Dihydroxyacetone kinase</fullName>
    </submittedName>
</protein>
<proteinExistence type="predicted"/>
<dbReference type="GO" id="GO:0019563">
    <property type="term" value="P:glycerol catabolic process"/>
    <property type="evidence" value="ECO:0007669"/>
    <property type="project" value="TreeGrafter"/>
</dbReference>
<keyword evidence="2 4" id="KW-0418">Kinase</keyword>
<dbReference type="InterPro" id="IPR012737">
    <property type="entry name" value="DhaK_L_YcgS"/>
</dbReference>
<dbReference type="SUPFAM" id="SSF101473">
    <property type="entry name" value="DhaL-like"/>
    <property type="match status" value="1"/>
</dbReference>
<dbReference type="Proteomes" id="UP000093111">
    <property type="component" value="Unassembled WGS sequence"/>
</dbReference>
<reference evidence="4 5" key="1">
    <citation type="journal article" date="2016" name="Syst. Appl. Microbiol.">
        <title>Pararhizobium polonicum sp. nov. isolated from tumors on stone fruit rootstocks.</title>
        <authorList>
            <person name="Pulawska J."/>
            <person name="Kuzmanovic N."/>
            <person name="Willems A."/>
            <person name="Pothier J.F."/>
        </authorList>
    </citation>
    <scope>NUCLEOTIDE SEQUENCE [LARGE SCALE GENOMIC DNA]</scope>
    <source>
        <strain evidence="4 5">F5.1</strain>
    </source>
</reference>
<dbReference type="Gene3D" id="1.25.40.340">
    <property type="match status" value="1"/>
</dbReference>
<dbReference type="AlphaFoldDB" id="A0A1C7P1S6"/>
<gene>
    <name evidence="4" type="ORF">ADU59_11350</name>
</gene>
<dbReference type="GO" id="GO:0004371">
    <property type="term" value="F:glycerone kinase activity"/>
    <property type="evidence" value="ECO:0007669"/>
    <property type="project" value="InterPro"/>
</dbReference>
<dbReference type="PROSITE" id="PS51480">
    <property type="entry name" value="DHAL"/>
    <property type="match status" value="1"/>
</dbReference>
<accession>A0A1C7P1S6</accession>
<dbReference type="InterPro" id="IPR004007">
    <property type="entry name" value="DhaL_dom"/>
</dbReference>
<dbReference type="OrthoDB" id="9800291at2"/>
<feature type="domain" description="DhaL" evidence="3">
    <location>
        <begin position="15"/>
        <end position="204"/>
    </location>
</feature>
<organism evidence="4 5">
    <name type="scientific">Pararhizobium polonicum</name>
    <dbReference type="NCBI Taxonomy" id="1612624"/>
    <lineage>
        <taxon>Bacteria</taxon>
        <taxon>Pseudomonadati</taxon>
        <taxon>Pseudomonadota</taxon>
        <taxon>Alphaproteobacteria</taxon>
        <taxon>Hyphomicrobiales</taxon>
        <taxon>Rhizobiaceae</taxon>
        <taxon>Rhizobium/Agrobacterium group</taxon>
        <taxon>Pararhizobium</taxon>
    </lineage>
</organism>
<evidence type="ECO:0000259" key="3">
    <source>
        <dbReference type="PROSITE" id="PS51480"/>
    </source>
</evidence>
<dbReference type="PANTHER" id="PTHR28629:SF4">
    <property type="entry name" value="TRIOKINASE_FMN CYCLASE"/>
    <property type="match status" value="1"/>
</dbReference>
<dbReference type="RefSeq" id="WP_068954237.1">
    <property type="nucleotide sequence ID" value="NZ_LGLV01000007.1"/>
</dbReference>
<dbReference type="STRING" id="1612624.ADU59_11350"/>
<evidence type="ECO:0000256" key="2">
    <source>
        <dbReference type="ARBA" id="ARBA00022777"/>
    </source>
</evidence>
<dbReference type="FunFam" id="1.25.40.340:FF:000002">
    <property type="entry name" value="Dihydroxyacetone kinase, L subunit"/>
    <property type="match status" value="1"/>
</dbReference>
<evidence type="ECO:0000313" key="5">
    <source>
        <dbReference type="Proteomes" id="UP000093111"/>
    </source>
</evidence>
<dbReference type="InterPro" id="IPR050861">
    <property type="entry name" value="Dihydroxyacetone_Kinase"/>
</dbReference>
<comment type="caution">
    <text evidence="4">The sequence shown here is derived from an EMBL/GenBank/DDBJ whole genome shotgun (WGS) entry which is preliminary data.</text>
</comment>
<keyword evidence="5" id="KW-1185">Reference proteome</keyword>
<name>A0A1C7P1S6_9HYPH</name>